<name>A0A9D2A9U1_9MICC</name>
<dbReference type="PANTHER" id="PTHR34980">
    <property type="entry name" value="INNER MEMBRANE PROTEIN-RELATED-RELATED"/>
    <property type="match status" value="1"/>
</dbReference>
<keyword evidence="2" id="KW-0472">Membrane</keyword>
<keyword evidence="2" id="KW-1133">Transmembrane helix</keyword>
<evidence type="ECO:0000313" key="4">
    <source>
        <dbReference type="Proteomes" id="UP000824151"/>
    </source>
</evidence>
<dbReference type="Pfam" id="PF05656">
    <property type="entry name" value="DUF805"/>
    <property type="match status" value="1"/>
</dbReference>
<dbReference type="InterPro" id="IPR008523">
    <property type="entry name" value="DUF805"/>
</dbReference>
<evidence type="ECO:0000256" key="2">
    <source>
        <dbReference type="SAM" id="Phobius"/>
    </source>
</evidence>
<dbReference type="Proteomes" id="UP000824151">
    <property type="component" value="Unassembled WGS sequence"/>
</dbReference>
<sequence length="180" mass="19718">MTEHVDEGAAGETSGQPLYGATWGQAIVRFFKKYARFKGYASRSESWWAIASIFGTHLAIAVMAAVLIIVFFRDDVVVVNSEGPGGVLLFPGPSGVILGASLVLQMLVFVVAVVPALSLTWRRLHDAGLPGPMVFLWFVPLAGWFVLVVFHVLPSQPEQRRPEWDDPRDAVPRTSRSPDS</sequence>
<reference evidence="3" key="1">
    <citation type="journal article" date="2021" name="PeerJ">
        <title>Extensive microbial diversity within the chicken gut microbiome revealed by metagenomics and culture.</title>
        <authorList>
            <person name="Gilroy R."/>
            <person name="Ravi A."/>
            <person name="Getino M."/>
            <person name="Pursley I."/>
            <person name="Horton D.L."/>
            <person name="Alikhan N.F."/>
            <person name="Baker D."/>
            <person name="Gharbi K."/>
            <person name="Hall N."/>
            <person name="Watson M."/>
            <person name="Adriaenssens E.M."/>
            <person name="Foster-Nyarko E."/>
            <person name="Jarju S."/>
            <person name="Secka A."/>
            <person name="Antonio M."/>
            <person name="Oren A."/>
            <person name="Chaudhuri R.R."/>
            <person name="La Ragione R."/>
            <person name="Hildebrand F."/>
            <person name="Pallen M.J."/>
        </authorList>
    </citation>
    <scope>NUCLEOTIDE SEQUENCE</scope>
    <source>
        <strain evidence="3">ChiHejej3B27-3195</strain>
    </source>
</reference>
<dbReference type="AlphaFoldDB" id="A0A9D2A9U1"/>
<feature type="region of interest" description="Disordered" evidence="1">
    <location>
        <begin position="158"/>
        <end position="180"/>
    </location>
</feature>
<comment type="caution">
    <text evidence="3">The sequence shown here is derived from an EMBL/GenBank/DDBJ whole genome shotgun (WGS) entry which is preliminary data.</text>
</comment>
<evidence type="ECO:0000313" key="3">
    <source>
        <dbReference type="EMBL" id="HIX01122.1"/>
    </source>
</evidence>
<protein>
    <submittedName>
        <fullName evidence="3">DUF805 domain-containing protein</fullName>
    </submittedName>
</protein>
<accession>A0A9D2A9U1</accession>
<dbReference type="PANTHER" id="PTHR34980:SF2">
    <property type="entry name" value="INNER MEMBRANE PROTEIN YHAH-RELATED"/>
    <property type="match status" value="1"/>
</dbReference>
<reference evidence="3" key="2">
    <citation type="submission" date="2021-04" db="EMBL/GenBank/DDBJ databases">
        <authorList>
            <person name="Gilroy R."/>
        </authorList>
    </citation>
    <scope>NUCLEOTIDE SEQUENCE</scope>
    <source>
        <strain evidence="3">ChiHejej3B27-3195</strain>
    </source>
</reference>
<evidence type="ECO:0000256" key="1">
    <source>
        <dbReference type="SAM" id="MobiDB-lite"/>
    </source>
</evidence>
<gene>
    <name evidence="3" type="ORF">H9871_13395</name>
</gene>
<organism evidence="3 4">
    <name type="scientific">Candidatus Nesterenkonia stercoripullorum</name>
    <dbReference type="NCBI Taxonomy" id="2838701"/>
    <lineage>
        <taxon>Bacteria</taxon>
        <taxon>Bacillati</taxon>
        <taxon>Actinomycetota</taxon>
        <taxon>Actinomycetes</taxon>
        <taxon>Micrococcales</taxon>
        <taxon>Micrococcaceae</taxon>
        <taxon>Nesterenkonia</taxon>
    </lineage>
</organism>
<keyword evidence="2" id="KW-0812">Transmembrane</keyword>
<dbReference type="EMBL" id="DXGD01000499">
    <property type="protein sequence ID" value="HIX01122.1"/>
    <property type="molecule type" value="Genomic_DNA"/>
</dbReference>
<dbReference type="GO" id="GO:0005886">
    <property type="term" value="C:plasma membrane"/>
    <property type="evidence" value="ECO:0007669"/>
    <property type="project" value="TreeGrafter"/>
</dbReference>
<feature type="transmembrane region" description="Helical" evidence="2">
    <location>
        <begin position="46"/>
        <end position="72"/>
    </location>
</feature>
<feature type="transmembrane region" description="Helical" evidence="2">
    <location>
        <begin position="96"/>
        <end position="121"/>
    </location>
</feature>
<feature type="transmembrane region" description="Helical" evidence="2">
    <location>
        <begin position="133"/>
        <end position="153"/>
    </location>
</feature>
<proteinExistence type="predicted"/>